<keyword evidence="2" id="KW-1185">Reference proteome</keyword>
<gene>
    <name evidence="1" type="ORF">G6011_00385</name>
</gene>
<dbReference type="EMBL" id="JAANER010000001">
    <property type="protein sequence ID" value="KAG9195265.1"/>
    <property type="molecule type" value="Genomic_DNA"/>
</dbReference>
<evidence type="ECO:0000313" key="1">
    <source>
        <dbReference type="EMBL" id="KAG9195265.1"/>
    </source>
</evidence>
<name>A0AAD4NVQ3_9PLEO</name>
<accession>A0AAD4NVQ3</accession>
<comment type="caution">
    <text evidence="1">The sequence shown here is derived from an EMBL/GenBank/DDBJ whole genome shotgun (WGS) entry which is preliminary data.</text>
</comment>
<sequence>MKIDIGYDQIDVDGRSFRAWFPQLSYMSGFDGDLVGEIMNRINGRYGITKYDIEWTLVELFKKLGQNFGFLEGQTRTRLVGALMSQVKKDMQEVWNAKGLRSSRHMFIILAYLASDGQSVQLAEALHQFRSQGMQYLMQDSPKYHGDWHRAFEKIRELIEGPPNADLGALTVIPFAGLHHRRSPRALALRWPGHRARSLPAVRHHHDPDMRLAIPSYNSSVWTSPMISPVGYPRNDYFEKLDNLQYQQSEMSMKLDNVDGKLDLLLAGYY</sequence>
<dbReference type="Proteomes" id="UP001199106">
    <property type="component" value="Unassembled WGS sequence"/>
</dbReference>
<dbReference type="AlphaFoldDB" id="A0AAD4NVQ3"/>
<evidence type="ECO:0000313" key="2">
    <source>
        <dbReference type="Proteomes" id="UP001199106"/>
    </source>
</evidence>
<reference evidence="1" key="1">
    <citation type="submission" date="2021-07" db="EMBL/GenBank/DDBJ databases">
        <title>Genome Resource of American Ginseng Black Spot Pathogen Alternaria panax.</title>
        <authorList>
            <person name="Qiu C."/>
            <person name="Wang W."/>
            <person name="Liu Z."/>
        </authorList>
    </citation>
    <scope>NUCLEOTIDE SEQUENCE</scope>
    <source>
        <strain evidence="1">BNCC115425</strain>
    </source>
</reference>
<organism evidence="1 2">
    <name type="scientific">Alternaria panax</name>
    <dbReference type="NCBI Taxonomy" id="48097"/>
    <lineage>
        <taxon>Eukaryota</taxon>
        <taxon>Fungi</taxon>
        <taxon>Dikarya</taxon>
        <taxon>Ascomycota</taxon>
        <taxon>Pezizomycotina</taxon>
        <taxon>Dothideomycetes</taxon>
        <taxon>Pleosporomycetidae</taxon>
        <taxon>Pleosporales</taxon>
        <taxon>Pleosporineae</taxon>
        <taxon>Pleosporaceae</taxon>
        <taxon>Alternaria</taxon>
        <taxon>Alternaria sect. Panax</taxon>
    </lineage>
</organism>
<protein>
    <submittedName>
        <fullName evidence="1">Uncharacterized protein</fullName>
    </submittedName>
</protein>
<proteinExistence type="predicted"/>